<keyword evidence="6 13" id="KW-0863">Zinc-finger</keyword>
<dbReference type="PANTHER" id="PTHR42995:SF5">
    <property type="entry name" value="ACETYL-COENZYME A CARBOXYLASE CARBOXYL TRANSFERASE SUBUNIT BETA, CHLOROPLASTIC"/>
    <property type="match status" value="1"/>
</dbReference>
<dbReference type="Pfam" id="PF01039">
    <property type="entry name" value="Carboxyl_trans"/>
    <property type="match status" value="1"/>
</dbReference>
<dbReference type="AlphaFoldDB" id="A0A248JSV7"/>
<dbReference type="GO" id="GO:0009329">
    <property type="term" value="C:acetate CoA-transferase complex"/>
    <property type="evidence" value="ECO:0007669"/>
    <property type="project" value="TreeGrafter"/>
</dbReference>
<evidence type="ECO:0000256" key="9">
    <source>
        <dbReference type="ARBA" id="ARBA00022840"/>
    </source>
</evidence>
<dbReference type="GO" id="GO:2001295">
    <property type="term" value="P:malonyl-CoA biosynthetic process"/>
    <property type="evidence" value="ECO:0007669"/>
    <property type="project" value="UniProtKB-UniRule"/>
</dbReference>
<keyword evidence="2 13" id="KW-0444">Lipid biosynthesis</keyword>
<dbReference type="EMBL" id="CP022110">
    <property type="protein sequence ID" value="ASG21689.1"/>
    <property type="molecule type" value="Genomic_DNA"/>
</dbReference>
<sequence>MNWLTNFVRPKLQALVSKKEVPDNLWHKCPSCGAMIFHRDLEENLHVCQHCGFHMRLDPMQRLKMTLDAGFQTIELPKPVVDPLKFRDQKRYTDRLKDAQSKTGRPDAIVVAHGRIDGRPAVVAAFDFTFMGGSMGMAVGEGLLAAAKLAVLQQAPLIVVPASGGARMQEGILSLMQMPRTIIAAEMVKEAGLPYLVILTDPTTGGVTASFAMLGDIHIAEPGAQIGFAGARVIESTIRETLPEGFQRSEYLLEHGMVDMVVHRREMKGMLSRLIDLLRSPGPGADVVRIPTEPSRPRPVPVTSR</sequence>
<feature type="zinc finger region" description="C4-type" evidence="13">
    <location>
        <begin position="29"/>
        <end position="51"/>
    </location>
</feature>
<keyword evidence="11 13" id="KW-0275">Fatty acid biosynthesis</keyword>
<evidence type="ECO:0000256" key="6">
    <source>
        <dbReference type="ARBA" id="ARBA00022771"/>
    </source>
</evidence>
<dbReference type="InterPro" id="IPR011762">
    <property type="entry name" value="COA_CT_N"/>
</dbReference>
<evidence type="ECO:0000313" key="15">
    <source>
        <dbReference type="EMBL" id="ASG21689.1"/>
    </source>
</evidence>
<protein>
    <recommendedName>
        <fullName evidence="13">Acetyl-coenzyme A carboxylase carboxyl transferase subunit beta</fullName>
        <shortName evidence="13">ACCase subunit beta</shortName>
        <shortName evidence="13">Acetyl-CoA carboxylase carboxyltransferase subunit beta</shortName>
        <ecNumber evidence="13">2.1.3.15</ecNumber>
    </recommendedName>
</protein>
<comment type="pathway">
    <text evidence="13">Lipid metabolism; malonyl-CoA biosynthesis; malonyl-CoA from acetyl-CoA: step 1/1.</text>
</comment>
<dbReference type="PANTHER" id="PTHR42995">
    <property type="entry name" value="ACETYL-COENZYME A CARBOXYLASE CARBOXYL TRANSFERASE SUBUNIT BETA, CHLOROPLASTIC"/>
    <property type="match status" value="1"/>
</dbReference>
<dbReference type="GO" id="GO:0006633">
    <property type="term" value="P:fatty acid biosynthetic process"/>
    <property type="evidence" value="ECO:0007669"/>
    <property type="project" value="UniProtKB-KW"/>
</dbReference>
<comment type="cofactor">
    <cofactor evidence="13">
        <name>Zn(2+)</name>
        <dbReference type="ChEBI" id="CHEBI:29105"/>
    </cofactor>
    <text evidence="13">Binds 1 zinc ion per subunit.</text>
</comment>
<feature type="domain" description="CoA carboxyltransferase N-terminal" evidence="14">
    <location>
        <begin position="25"/>
        <end position="293"/>
    </location>
</feature>
<comment type="subcellular location">
    <subcellularLocation>
        <location evidence="1 13">Cytoplasm</location>
    </subcellularLocation>
</comment>
<feature type="binding site" evidence="13">
    <location>
        <position position="29"/>
    </location>
    <ligand>
        <name>Zn(2+)</name>
        <dbReference type="ChEBI" id="CHEBI:29105"/>
    </ligand>
</feature>
<keyword evidence="8 13" id="KW-0862">Zinc</keyword>
<dbReference type="RefSeq" id="WP_088872364.1">
    <property type="nucleotide sequence ID" value="NZ_CP022110.1"/>
</dbReference>
<evidence type="ECO:0000256" key="5">
    <source>
        <dbReference type="ARBA" id="ARBA00022741"/>
    </source>
</evidence>
<feature type="binding site" evidence="13">
    <location>
        <position position="51"/>
    </location>
    <ligand>
        <name>Zn(2+)</name>
        <dbReference type="ChEBI" id="CHEBI:29105"/>
    </ligand>
</feature>
<evidence type="ECO:0000256" key="13">
    <source>
        <dbReference type="HAMAP-Rule" id="MF_01395"/>
    </source>
</evidence>
<evidence type="ECO:0000313" key="16">
    <source>
        <dbReference type="Proteomes" id="UP000197153"/>
    </source>
</evidence>
<name>A0A248JSV7_9PROT</name>
<dbReference type="GO" id="GO:0003989">
    <property type="term" value="F:acetyl-CoA carboxylase activity"/>
    <property type="evidence" value="ECO:0007669"/>
    <property type="project" value="InterPro"/>
</dbReference>
<comment type="similarity">
    <text evidence="13">Belongs to the AccD/PCCB family.</text>
</comment>
<keyword evidence="7 13" id="KW-0276">Fatty acid metabolism</keyword>
<comment type="function">
    <text evidence="12 13">Component of the acetyl coenzyme A carboxylase (ACC) complex. Biotin carboxylase (BC) catalyzes the carboxylation of biotin on its carrier protein (BCCP) and then the CO(2) group is transferred by the transcarboxylase to acetyl-CoA to form malonyl-CoA.</text>
</comment>
<evidence type="ECO:0000256" key="4">
    <source>
        <dbReference type="ARBA" id="ARBA00022723"/>
    </source>
</evidence>
<reference evidence="15 16" key="1">
    <citation type="submission" date="2017-06" db="EMBL/GenBank/DDBJ databases">
        <title>Complete genome sequence of Nitrospirillum amazonense strain CBAmC, an endophytic nitrogen-fixing and plant growth-promoting bacterium, isolated from sugarcane.</title>
        <authorList>
            <person name="Schwab S."/>
            <person name="dos Santos Teixeira K.R."/>
            <person name="Simoes Araujo J.L."/>
            <person name="Soares Vidal M."/>
            <person name="Borges de Freitas H.R."/>
            <person name="Rivello Crivelaro A.L."/>
            <person name="Bueno de Camargo Nunes A."/>
            <person name="dos Santos C.M."/>
            <person name="Palmeira da Silva Rosa D."/>
            <person name="da Silva Padilha D."/>
            <person name="da Silva E."/>
            <person name="Araujo Terra L."/>
            <person name="Soares Mendes V."/>
            <person name="Farinelli L."/>
            <person name="Magalhaes Cruz L."/>
            <person name="Baldani J.I."/>
        </authorList>
    </citation>
    <scope>NUCLEOTIDE SEQUENCE [LARGE SCALE GENOMIC DNA]</scope>
    <source>
        <strain evidence="15 16">CBAmC</strain>
    </source>
</reference>
<evidence type="ECO:0000256" key="8">
    <source>
        <dbReference type="ARBA" id="ARBA00022833"/>
    </source>
</evidence>
<dbReference type="PRINTS" id="PR01070">
    <property type="entry name" value="ACCCTRFRASEB"/>
</dbReference>
<organism evidence="15 16">
    <name type="scientific">Nitrospirillum viridazoti CBAmc</name>
    <dbReference type="NCBI Taxonomy" id="1441467"/>
    <lineage>
        <taxon>Bacteria</taxon>
        <taxon>Pseudomonadati</taxon>
        <taxon>Pseudomonadota</taxon>
        <taxon>Alphaproteobacteria</taxon>
        <taxon>Rhodospirillales</taxon>
        <taxon>Azospirillaceae</taxon>
        <taxon>Nitrospirillum</taxon>
        <taxon>Nitrospirillum viridazoti</taxon>
    </lineage>
</organism>
<feature type="binding site" evidence="13">
    <location>
        <position position="48"/>
    </location>
    <ligand>
        <name>Zn(2+)</name>
        <dbReference type="ChEBI" id="CHEBI:29105"/>
    </ligand>
</feature>
<keyword evidence="10 13" id="KW-0443">Lipid metabolism</keyword>
<dbReference type="Pfam" id="PF17848">
    <property type="entry name" value="Zn_ribbon_ACC"/>
    <property type="match status" value="1"/>
</dbReference>
<comment type="subunit">
    <text evidence="13">Acetyl-CoA carboxylase is a heterohexamer composed of biotin carboxyl carrier protein (AccB), biotin carboxylase (AccC) and two subunits each of ACCase subunit alpha (AccA) and ACCase subunit beta (AccD).</text>
</comment>
<evidence type="ECO:0000256" key="10">
    <source>
        <dbReference type="ARBA" id="ARBA00023098"/>
    </source>
</evidence>
<dbReference type="InterPro" id="IPR034733">
    <property type="entry name" value="AcCoA_carboxyl_beta"/>
</dbReference>
<comment type="catalytic activity">
    <reaction evidence="13">
        <text>N(6)-carboxybiotinyl-L-lysyl-[protein] + acetyl-CoA = N(6)-biotinyl-L-lysyl-[protein] + malonyl-CoA</text>
        <dbReference type="Rhea" id="RHEA:54728"/>
        <dbReference type="Rhea" id="RHEA-COMP:10505"/>
        <dbReference type="Rhea" id="RHEA-COMP:10506"/>
        <dbReference type="ChEBI" id="CHEBI:57288"/>
        <dbReference type="ChEBI" id="CHEBI:57384"/>
        <dbReference type="ChEBI" id="CHEBI:83144"/>
        <dbReference type="ChEBI" id="CHEBI:83145"/>
        <dbReference type="EC" id="2.1.3.15"/>
    </reaction>
</comment>
<evidence type="ECO:0000256" key="3">
    <source>
        <dbReference type="ARBA" id="ARBA00022679"/>
    </source>
</evidence>
<evidence type="ECO:0000259" key="14">
    <source>
        <dbReference type="PROSITE" id="PS50980"/>
    </source>
</evidence>
<dbReference type="NCBIfam" id="TIGR00515">
    <property type="entry name" value="accD"/>
    <property type="match status" value="1"/>
</dbReference>
<dbReference type="UniPathway" id="UPA00655">
    <property type="reaction ID" value="UER00711"/>
</dbReference>
<dbReference type="Proteomes" id="UP000197153">
    <property type="component" value="Chromosome 1"/>
</dbReference>
<keyword evidence="9 13" id="KW-0067">ATP-binding</keyword>
<evidence type="ECO:0000256" key="1">
    <source>
        <dbReference type="ARBA" id="ARBA00004496"/>
    </source>
</evidence>
<evidence type="ECO:0000256" key="2">
    <source>
        <dbReference type="ARBA" id="ARBA00022516"/>
    </source>
</evidence>
<keyword evidence="5 13" id="KW-0547">Nucleotide-binding</keyword>
<keyword evidence="3 13" id="KW-0808">Transferase</keyword>
<dbReference type="EC" id="2.1.3.15" evidence="13"/>
<dbReference type="Gene3D" id="3.90.226.10">
    <property type="entry name" value="2-enoyl-CoA Hydratase, Chain A, domain 1"/>
    <property type="match status" value="1"/>
</dbReference>
<dbReference type="InterPro" id="IPR029045">
    <property type="entry name" value="ClpP/crotonase-like_dom_sf"/>
</dbReference>
<dbReference type="InterPro" id="IPR000438">
    <property type="entry name" value="Acetyl_CoA_COase_Trfase_b_su"/>
</dbReference>
<evidence type="ECO:0000256" key="7">
    <source>
        <dbReference type="ARBA" id="ARBA00022832"/>
    </source>
</evidence>
<gene>
    <name evidence="13" type="primary">accD</name>
    <name evidence="15" type="ORF">Y958_13420</name>
</gene>
<accession>A0A248JSV7</accession>
<evidence type="ECO:0000256" key="12">
    <source>
        <dbReference type="ARBA" id="ARBA00025280"/>
    </source>
</evidence>
<dbReference type="GO" id="GO:0005524">
    <property type="term" value="F:ATP binding"/>
    <property type="evidence" value="ECO:0007669"/>
    <property type="project" value="UniProtKB-KW"/>
</dbReference>
<keyword evidence="4 13" id="KW-0479">Metal-binding</keyword>
<keyword evidence="16" id="KW-1185">Reference proteome</keyword>
<proteinExistence type="inferred from homology"/>
<evidence type="ECO:0000256" key="11">
    <source>
        <dbReference type="ARBA" id="ARBA00023160"/>
    </source>
</evidence>
<keyword evidence="13" id="KW-0963">Cytoplasm</keyword>
<dbReference type="InterPro" id="IPR041010">
    <property type="entry name" value="Znf-ACC"/>
</dbReference>
<dbReference type="KEGG" id="nao:Y958_13420"/>
<feature type="binding site" evidence="13">
    <location>
        <position position="32"/>
    </location>
    <ligand>
        <name>Zn(2+)</name>
        <dbReference type="ChEBI" id="CHEBI:29105"/>
    </ligand>
</feature>
<dbReference type="HAMAP" id="MF_01395">
    <property type="entry name" value="AcetylCoA_CT_beta"/>
    <property type="match status" value="1"/>
</dbReference>
<dbReference type="GO" id="GO:0008270">
    <property type="term" value="F:zinc ion binding"/>
    <property type="evidence" value="ECO:0007669"/>
    <property type="project" value="UniProtKB-UniRule"/>
</dbReference>
<dbReference type="GO" id="GO:0016743">
    <property type="term" value="F:carboxyl- or carbamoyltransferase activity"/>
    <property type="evidence" value="ECO:0007669"/>
    <property type="project" value="UniProtKB-UniRule"/>
</dbReference>
<dbReference type="SUPFAM" id="SSF52096">
    <property type="entry name" value="ClpP/crotonase"/>
    <property type="match status" value="1"/>
</dbReference>
<dbReference type="PROSITE" id="PS50980">
    <property type="entry name" value="COA_CT_NTER"/>
    <property type="match status" value="1"/>
</dbReference>